<dbReference type="Proteomes" id="UP000000330">
    <property type="component" value="Segment"/>
</dbReference>
<protein>
    <submittedName>
        <fullName evidence="1">Probably gp37-like tail fiber protein</fullName>
    </submittedName>
</protein>
<evidence type="ECO:0000313" key="1">
    <source>
        <dbReference type="EMBL" id="ADJ19563.1"/>
    </source>
</evidence>
<sequence length="880" mass="90370">MALDPNIGRIKFLRSKTAGRKPTTADLDEGELAINLADRTLYTSTGTAIVDLGFAKGGEVNGDITQTGNITTSGTIKATKLEGPLTGNADSATKLQNTRTLSWTGDATGSLSFNGSANVSAALTLANSGVTAGTYKSVTVDTKGRVTAGSDVITGLVTSTAASGTTNAATSNTNTYLNIVETIGSAVTTVGTSTQVTGAGTVTVTSDTAGKLTITGSQNITGSATSITVQGNTTALEGTQLPPDGFRVVRAYSNGYPAPYGNVLQVGGTGQNEVLLGWSGADGGVADTFIRNKRDTASAPWSNWRKVVFEDALNSLTVDKANSLVTARTINGVAFNGTANIVIADSTKLPLTGGTLTGGLTAPNLTATGSIKTITLNATGAGDYSPSGQGAYLSWNRNVGSGKTDFINNRGGGPGGFDWWNGTESSYTQVMSLDSNGVLSAIGGFNGNAATATKLQTARTINGVSFDGSANITIADNTKLPLTGGTITGNLNANALGVNNTASIGGLGLSLYGGSSAGMPEYGLAFSGTATFGTHGGVGGDWATYFTMGGATNRGWIFKSGNGAGGNVASISAAGAITATSILSSGTVTAPTFSGALSGNATTASSLATARMINGVSFNGTANITIADSTKLPLTGGTISGNLQIHNGLIVRNDVLVEGGIQGKTVRNRTGLDEKMYWIGAWNRPDQTNVVVTPVDANTLSFRINIQSGSMYIVNGVSQIHMLTGWGDGVNAKFINPVIMSTTDVNAGKQVIDVIANQPNHGITVATNYFWHALTYESYGCKIDKWGGHIGNTRFLVRLKCDEKFVMKAPLVSATSTSNNWFSGTQSGLDYPLQHSSYAVIVPTSIVEEQVVIWNVIENNTDALANNCPYVSIVVKDRIA</sequence>
<proteinExistence type="predicted"/>
<dbReference type="RefSeq" id="YP_004300829.1">
    <property type="nucleotide sequence ID" value="NC_015250.1"/>
</dbReference>
<keyword evidence="2" id="KW-1185">Reference proteome</keyword>
<evidence type="ECO:0000313" key="2">
    <source>
        <dbReference type="Proteomes" id="UP000000330"/>
    </source>
</evidence>
<dbReference type="GeneID" id="10323235"/>
<reference evidence="1 2" key="1">
    <citation type="journal article" date="2010" name="Virol. J.">
        <title>Genomes of the T4-related bacteriophages as windows on microbial genome evolution.</title>
        <authorList>
            <person name="Petrov V.M."/>
            <person name="Ratnayaka S."/>
            <person name="Nolan J.M."/>
            <person name="Miller E.S."/>
            <person name="Karam J.D."/>
        </authorList>
    </citation>
    <scope>NUCLEOTIDE SEQUENCE [LARGE SCALE GENOMIC DNA]</scope>
    <source>
        <strain evidence="1">Acj133</strain>
    </source>
</reference>
<dbReference type="EMBL" id="HM114315">
    <property type="protein sequence ID" value="ADJ19563.1"/>
    <property type="molecule type" value="Genomic_DNA"/>
</dbReference>
<accession>D9I6I2</accession>
<gene>
    <name evidence="1" type="primary">37</name>
    <name evidence="1" type="ORF">Acj133p248</name>
</gene>
<name>D9I6I2_9CAUD</name>
<organism evidence="1 2">
    <name type="scientific">Acinetobacter phage 133</name>
    <dbReference type="NCBI Taxonomy" id="2919552"/>
    <lineage>
        <taxon>Viruses</taxon>
        <taxon>Duplodnaviria</taxon>
        <taxon>Heunggongvirae</taxon>
        <taxon>Uroviricota</taxon>
        <taxon>Caudoviricetes</taxon>
        <taxon>Pantevenvirales</taxon>
        <taxon>Straboviridae</taxon>
        <taxon>Tevenvirinae</taxon>
        <taxon>Centumtrigintavirus</taxon>
        <taxon>Centumtrigintavirus cv133</taxon>
        <taxon>Acinetobacter virus 133</taxon>
    </lineage>
</organism>
<dbReference type="KEGG" id="vg:10323235"/>